<feature type="domain" description="Fungal lipase-type" evidence="6">
    <location>
        <begin position="43"/>
        <end position="116"/>
    </location>
</feature>
<gene>
    <name evidence="7" type="ORF">TanjilG_32222</name>
</gene>
<dbReference type="SUPFAM" id="SSF53474">
    <property type="entry name" value="alpha/beta-Hydrolases"/>
    <property type="match status" value="1"/>
</dbReference>
<evidence type="ECO:0000313" key="8">
    <source>
        <dbReference type="Proteomes" id="UP000188354"/>
    </source>
</evidence>
<evidence type="ECO:0000259" key="6">
    <source>
        <dbReference type="Pfam" id="PF01764"/>
    </source>
</evidence>
<dbReference type="STRING" id="3871.A0A4P1RFG7"/>
<evidence type="ECO:0000256" key="4">
    <source>
        <dbReference type="ARBA" id="ARBA00023098"/>
    </source>
</evidence>
<comment type="similarity">
    <text evidence="1 5">Belongs to the AB hydrolase superfamily. Lipase family.</text>
</comment>
<dbReference type="InterPro" id="IPR002921">
    <property type="entry name" value="Fungal_lipase-type"/>
</dbReference>
<dbReference type="EMBL" id="CM007366">
    <property type="protein sequence ID" value="OIW09784.1"/>
    <property type="molecule type" value="Genomic_DNA"/>
</dbReference>
<organism evidence="7 8">
    <name type="scientific">Lupinus angustifolius</name>
    <name type="common">Narrow-leaved blue lupine</name>
    <dbReference type="NCBI Taxonomy" id="3871"/>
    <lineage>
        <taxon>Eukaryota</taxon>
        <taxon>Viridiplantae</taxon>
        <taxon>Streptophyta</taxon>
        <taxon>Embryophyta</taxon>
        <taxon>Tracheophyta</taxon>
        <taxon>Spermatophyta</taxon>
        <taxon>Magnoliopsida</taxon>
        <taxon>eudicotyledons</taxon>
        <taxon>Gunneridae</taxon>
        <taxon>Pentapetalae</taxon>
        <taxon>rosids</taxon>
        <taxon>fabids</taxon>
        <taxon>Fabales</taxon>
        <taxon>Fabaceae</taxon>
        <taxon>Papilionoideae</taxon>
        <taxon>50 kb inversion clade</taxon>
        <taxon>genistoids sensu lato</taxon>
        <taxon>core genistoids</taxon>
        <taxon>Genisteae</taxon>
        <taxon>Lupinus</taxon>
    </lineage>
</organism>
<keyword evidence="8" id="KW-1185">Reference proteome</keyword>
<dbReference type="EC" id="3.1.1.-" evidence="5"/>
<sequence length="178" mass="19852">MLLLGIKLYSRESYGWLAFSYLRSISSFLSPLFALLMLELLVCLVGGDNLGVAVATLNAVDIAANGYIKDSPMSVFVFASLGVSVINFKRLVAEYNDMRINHVENVLDVVPNYPPLGYFIVGEGLMINPQNYGYLKLPRDINSWHSLEAYLHGIARTQGANINRDIVLVIEEDKEDCF</sequence>
<dbReference type="Gene3D" id="3.40.50.1820">
    <property type="entry name" value="alpha/beta hydrolase"/>
    <property type="match status" value="1"/>
</dbReference>
<evidence type="ECO:0000256" key="2">
    <source>
        <dbReference type="ARBA" id="ARBA00022801"/>
    </source>
</evidence>
<evidence type="ECO:0000313" key="7">
    <source>
        <dbReference type="EMBL" id="OIW09784.1"/>
    </source>
</evidence>
<keyword evidence="4 5" id="KW-0443">Lipid metabolism</keyword>
<dbReference type="Proteomes" id="UP000188354">
    <property type="component" value="Chromosome LG06"/>
</dbReference>
<name>A0A4P1RFG7_LUPAN</name>
<protein>
    <recommendedName>
        <fullName evidence="5">Phospholipase A1</fullName>
        <ecNumber evidence="5">3.1.1.-</ecNumber>
    </recommendedName>
</protein>
<dbReference type="InterPro" id="IPR029058">
    <property type="entry name" value="AB_hydrolase_fold"/>
</dbReference>
<dbReference type="GO" id="GO:0016042">
    <property type="term" value="P:lipid catabolic process"/>
    <property type="evidence" value="ECO:0007669"/>
    <property type="project" value="UniProtKB-UniRule"/>
</dbReference>
<evidence type="ECO:0000256" key="5">
    <source>
        <dbReference type="RuleBase" id="RU367093"/>
    </source>
</evidence>
<dbReference type="PANTHER" id="PTHR31828:SF1">
    <property type="entry name" value="PHOSPHOLIPASE A1-IIGAMMA"/>
    <property type="match status" value="1"/>
</dbReference>
<dbReference type="PANTHER" id="PTHR31828">
    <property type="entry name" value="PHOSPHOLIPASE A1-IIGAMMA"/>
    <property type="match status" value="1"/>
</dbReference>
<keyword evidence="2 5" id="KW-0378">Hydrolase</keyword>
<dbReference type="Pfam" id="PF01764">
    <property type="entry name" value="Lipase_3"/>
    <property type="match status" value="1"/>
</dbReference>
<evidence type="ECO:0000256" key="3">
    <source>
        <dbReference type="ARBA" id="ARBA00022963"/>
    </source>
</evidence>
<accession>A0A4P1RFG7</accession>
<evidence type="ECO:0000256" key="1">
    <source>
        <dbReference type="ARBA" id="ARBA00010701"/>
    </source>
</evidence>
<reference evidence="7 8" key="1">
    <citation type="journal article" date="2017" name="Plant Biotechnol. J.">
        <title>A comprehensive draft genome sequence for lupin (Lupinus angustifolius), an emerging health food: insights into plant-microbe interactions and legume evolution.</title>
        <authorList>
            <person name="Hane J.K."/>
            <person name="Ming Y."/>
            <person name="Kamphuis L.G."/>
            <person name="Nelson M.N."/>
            <person name="Garg G."/>
            <person name="Atkins C.A."/>
            <person name="Bayer P.E."/>
            <person name="Bravo A."/>
            <person name="Bringans S."/>
            <person name="Cannon S."/>
            <person name="Edwards D."/>
            <person name="Foley R."/>
            <person name="Gao L.L."/>
            <person name="Harrison M.J."/>
            <person name="Huang W."/>
            <person name="Hurgobin B."/>
            <person name="Li S."/>
            <person name="Liu C.W."/>
            <person name="McGrath A."/>
            <person name="Morahan G."/>
            <person name="Murray J."/>
            <person name="Weller J."/>
            <person name="Jian J."/>
            <person name="Singh K.B."/>
        </authorList>
    </citation>
    <scope>NUCLEOTIDE SEQUENCE [LARGE SCALE GENOMIC DNA]</scope>
    <source>
        <strain evidence="8">cv. Tanjil</strain>
        <tissue evidence="7">Whole plant</tissue>
    </source>
</reference>
<dbReference type="InterPro" id="IPR033556">
    <property type="entry name" value="PLA"/>
</dbReference>
<dbReference type="GO" id="GO:0008970">
    <property type="term" value="F:phospholipase A1 activity"/>
    <property type="evidence" value="ECO:0007669"/>
    <property type="project" value="UniProtKB-UniRule"/>
</dbReference>
<comment type="function">
    <text evidence="5">Acylhydrolase that catalyzes the hydrolysis of phospholipids at the sn-1 position.</text>
</comment>
<proteinExistence type="inferred from homology"/>
<keyword evidence="3 5" id="KW-0442">Lipid degradation</keyword>
<dbReference type="AlphaFoldDB" id="A0A4P1RFG7"/>
<dbReference type="Gramene" id="OIW09784">
    <property type="protein sequence ID" value="OIW09784"/>
    <property type="gene ID" value="TanjilG_32222"/>
</dbReference>